<dbReference type="Proteomes" id="UP000257597">
    <property type="component" value="Segment"/>
</dbReference>
<dbReference type="EMBL" id="MH590603">
    <property type="protein sequence ID" value="AXH70536.1"/>
    <property type="molecule type" value="Genomic_DNA"/>
</dbReference>
<reference evidence="2" key="1">
    <citation type="submission" date="2018-07" db="EMBL/GenBank/DDBJ databases">
        <authorList>
            <person name="Quirk P.G."/>
            <person name="Krulwich T.A."/>
        </authorList>
    </citation>
    <scope>NUCLEOTIDE SEQUENCE [LARGE SCALE GENOMIC DNA]</scope>
</reference>
<organism evidence="1 2">
    <name type="scientific">Gordonia phage Daredevil</name>
    <dbReference type="NCBI Taxonomy" id="2283286"/>
    <lineage>
        <taxon>Viruses</taxon>
        <taxon>Duplodnaviria</taxon>
        <taxon>Heunggongvirae</taxon>
        <taxon>Uroviricota</taxon>
        <taxon>Caudoviricetes</taxon>
        <taxon>Daredevilvirus</taxon>
        <taxon>Daredevilvirus daredevil</taxon>
    </lineage>
</organism>
<dbReference type="KEGG" id="vg:54998139"/>
<keyword evidence="2" id="KW-1185">Reference proteome</keyword>
<proteinExistence type="predicted"/>
<evidence type="ECO:0000313" key="1">
    <source>
        <dbReference type="EMBL" id="AXH70536.1"/>
    </source>
</evidence>
<gene>
    <name evidence="1" type="primary">150</name>
    <name evidence="1" type="ORF">SEA_DAREDEVIL_150</name>
</gene>
<sequence length="42" mass="4595">MSMSTSELCDLIESVADELGEHGYECLAEENRYAADSLRGKA</sequence>
<dbReference type="GeneID" id="54998139"/>
<accession>A0A345MJ05</accession>
<dbReference type="RefSeq" id="YP_009807264.1">
    <property type="nucleotide sequence ID" value="NC_048021.1"/>
</dbReference>
<name>A0A345MJ05_9CAUD</name>
<evidence type="ECO:0000313" key="2">
    <source>
        <dbReference type="Proteomes" id="UP000257597"/>
    </source>
</evidence>
<protein>
    <submittedName>
        <fullName evidence="1">Uncharacterized protein</fullName>
    </submittedName>
</protein>